<dbReference type="Gene3D" id="1.25.40.10">
    <property type="entry name" value="Tetratricopeptide repeat domain"/>
    <property type="match status" value="2"/>
</dbReference>
<sequence length="492" mass="55891">MKKTILVILLLIICHVSFSQDIGINYVNYISKNIVDIGENQKDFKSLAEIEACADLGDANCLNILGLLYKQGLGVQKNEEKTFELVMEAAKKEFPAAEYNIGRFYMIGLGCDIDFDKARYWLTIAADHGNQRAAYALGYMYFKGFGFAQDYKTAVSWFELSPWPMAKHYLGLCYYFGYGVEKDEDKAILYFSQSHTTNSDMLLKHITENVKESVAASLAKEIGETETKTNTAIAKEAIDKTTEKSDNTEPVASKKELKPKYFNGKWKGKLVELDWSKKEIVRVLPLSCEFTAEDNNVHYKWNFNNETAESTAILEDNALYFDKLNMTFDMPYSENPNSNILVSQLLSSQMEFKTVNKKVYLTGSLQTFTEEWQEPGPPMHIILKQTEEGDGDDLTAEELLALTDQKEHFITLYPNPFVNDVLIEYELENDATVNVGVYDFSGNNTTITLQKETLQKQGKHQYNLDGTTLKSGMYIVRVGVGNEMHSRILIKN</sequence>
<dbReference type="InterPro" id="IPR026444">
    <property type="entry name" value="Secre_tail"/>
</dbReference>
<comment type="caution">
    <text evidence="3">The sequence shown here is derived from an EMBL/GenBank/DDBJ whole genome shotgun (WGS) entry which is preliminary data.</text>
</comment>
<dbReference type="NCBIfam" id="TIGR04183">
    <property type="entry name" value="Por_Secre_tail"/>
    <property type="match status" value="1"/>
</dbReference>
<dbReference type="SMART" id="SM00671">
    <property type="entry name" value="SEL1"/>
    <property type="match status" value="4"/>
</dbReference>
<dbReference type="InterPro" id="IPR006597">
    <property type="entry name" value="Sel1-like"/>
</dbReference>
<dbReference type="Pfam" id="PF08238">
    <property type="entry name" value="Sel1"/>
    <property type="match status" value="4"/>
</dbReference>
<dbReference type="PANTHER" id="PTHR43628:SF1">
    <property type="entry name" value="CHITIN SYNTHASE REGULATORY FACTOR 2-RELATED"/>
    <property type="match status" value="1"/>
</dbReference>
<dbReference type="PANTHER" id="PTHR43628">
    <property type="entry name" value="ACTIVATOR OF C KINASE PROTEIN 1-RELATED"/>
    <property type="match status" value="1"/>
</dbReference>
<dbReference type="Pfam" id="PF18962">
    <property type="entry name" value="Por_Secre_tail"/>
    <property type="match status" value="1"/>
</dbReference>
<gene>
    <name evidence="3" type="ORF">FLAT13_04850</name>
</gene>
<proteinExistence type="predicted"/>
<protein>
    <recommendedName>
        <fullName evidence="2">Secretion system C-terminal sorting domain-containing protein</fullName>
    </recommendedName>
</protein>
<dbReference type="InterPro" id="IPR011990">
    <property type="entry name" value="TPR-like_helical_dom_sf"/>
</dbReference>
<keyword evidence="1" id="KW-0732">Signal</keyword>
<dbReference type="EMBL" id="CAIJDP010000090">
    <property type="protein sequence ID" value="CAD0009330.1"/>
    <property type="molecule type" value="Genomic_DNA"/>
</dbReference>
<evidence type="ECO:0000313" key="4">
    <source>
        <dbReference type="Proteomes" id="UP000530060"/>
    </source>
</evidence>
<name>A0A6V6ZC39_9FLAO</name>
<feature type="domain" description="Secretion system C-terminal sorting" evidence="2">
    <location>
        <begin position="412"/>
        <end position="489"/>
    </location>
</feature>
<accession>A0A6V6ZC39</accession>
<dbReference type="InterPro" id="IPR052945">
    <property type="entry name" value="Mitotic_Regulator"/>
</dbReference>
<dbReference type="Proteomes" id="UP000530060">
    <property type="component" value="Unassembled WGS sequence"/>
</dbReference>
<reference evidence="3 4" key="1">
    <citation type="submission" date="2020-06" db="EMBL/GenBank/DDBJ databases">
        <authorList>
            <person name="Criscuolo A."/>
        </authorList>
    </citation>
    <scope>NUCLEOTIDE SEQUENCE [LARGE SCALE GENOMIC DNA]</scope>
    <source>
        <strain evidence="4">CIP 111411</strain>
    </source>
</reference>
<evidence type="ECO:0000313" key="3">
    <source>
        <dbReference type="EMBL" id="CAD0009330.1"/>
    </source>
</evidence>
<dbReference type="SUPFAM" id="SSF81901">
    <property type="entry name" value="HCP-like"/>
    <property type="match status" value="1"/>
</dbReference>
<evidence type="ECO:0000256" key="1">
    <source>
        <dbReference type="ARBA" id="ARBA00022729"/>
    </source>
</evidence>
<evidence type="ECO:0000259" key="2">
    <source>
        <dbReference type="Pfam" id="PF18962"/>
    </source>
</evidence>
<dbReference type="AlphaFoldDB" id="A0A6V6ZC39"/>
<keyword evidence="4" id="KW-1185">Reference proteome</keyword>
<organism evidence="3 4">
    <name type="scientific">Flavobacterium salmonis</name>
    <dbReference type="NCBI Taxonomy" id="2654844"/>
    <lineage>
        <taxon>Bacteria</taxon>
        <taxon>Pseudomonadati</taxon>
        <taxon>Bacteroidota</taxon>
        <taxon>Flavobacteriia</taxon>
        <taxon>Flavobacteriales</taxon>
        <taxon>Flavobacteriaceae</taxon>
        <taxon>Flavobacterium</taxon>
    </lineage>
</organism>